<protein>
    <submittedName>
        <fullName evidence="1">Uncharacterized protein</fullName>
    </submittedName>
</protein>
<proteinExistence type="predicted"/>
<dbReference type="RefSeq" id="WP_235752239.1">
    <property type="nucleotide sequence ID" value="NZ_JBIIEP010000032.1"/>
</dbReference>
<accession>A0A1J1JKX0</accession>
<organism evidence="1">
    <name type="scientific">Planktothrix agardhii</name>
    <name type="common">Oscillatoria agardhii</name>
    <dbReference type="NCBI Taxonomy" id="1160"/>
    <lineage>
        <taxon>Bacteria</taxon>
        <taxon>Bacillati</taxon>
        <taxon>Cyanobacteriota</taxon>
        <taxon>Cyanophyceae</taxon>
        <taxon>Oscillatoriophycideae</taxon>
        <taxon>Oscillatoriales</taxon>
        <taxon>Microcoleaceae</taxon>
        <taxon>Planktothrix</taxon>
    </lineage>
</organism>
<reference evidence="1" key="1">
    <citation type="submission" date="2015-09" db="EMBL/GenBank/DDBJ databases">
        <authorList>
            <person name="Jackson K.R."/>
            <person name="Lunt B.L."/>
            <person name="Fisher J.N.B."/>
            <person name="Gardner A.V."/>
            <person name="Bailey M.E."/>
            <person name="Deus L.M."/>
            <person name="Earl A.S."/>
            <person name="Gibby P.D."/>
            <person name="Hartmann K.A."/>
            <person name="Liu J.E."/>
            <person name="Manci A.M."/>
            <person name="Nielsen D.A."/>
            <person name="Solomon M.B."/>
            <person name="Breakwell D.P."/>
            <person name="Burnett S.H."/>
            <person name="Grose J.H."/>
        </authorList>
    </citation>
    <scope>NUCLEOTIDE SEQUENCE</scope>
    <source>
        <strain evidence="1">7805</strain>
    </source>
</reference>
<gene>
    <name evidence="1" type="ORF">PLAM_3751</name>
</gene>
<sequence>MQSIQNILNELAQNDPTIKKAMQQQNASMITRANQFLPEQILSKVIDYPALIQFAEVFIACYFPDRHFAQGQSLATDFTRTLGGVTMQNGLLGLWENSYKELVPDEILLIKSFTDTPTLAKNLDHLLDRVSHWGRVCNEEVMAVEIGNFMGSVMLFITP</sequence>
<dbReference type="AlphaFoldDB" id="A0A1J1JKX0"/>
<dbReference type="EMBL" id="LO018304">
    <property type="protein sequence ID" value="CUM61717.1"/>
    <property type="molecule type" value="Genomic_DNA"/>
</dbReference>
<name>A0A1J1JKX0_PLAAG</name>
<evidence type="ECO:0000313" key="1">
    <source>
        <dbReference type="EMBL" id="CUM61717.1"/>
    </source>
</evidence>